<sequence length="283" mass="30494">MVCGIPESKAMSTEELELVWSNIKTEARNLADCEPMLASFFHATLLKHENLGSALSYMLANKLANSIMPAIAIREVVEEAYRADPQMIVSAARDIRAVCQRDPAVDKYSTPLLYLKGFHALQAYRIGHWLWAQDRKALAVYFQNQISVSFGVDIHPAARIGYGIMLDHATGIVIGETAVVENDVSILQSVTLGGTGKTSGDRHPKIREGVMIGAGAKILGNIEVGCGAKIGAGSVVLQSVPPHTTAAGVPARIVGRPESDKPAMDMDQYFNGINRGFEYGDGI</sequence>
<dbReference type="KEGG" id="parl:PEC302110_01110"/>
<dbReference type="NCBIfam" id="TIGR01172">
    <property type="entry name" value="cysE"/>
    <property type="match status" value="1"/>
</dbReference>
<dbReference type="PANTHER" id="PTHR42811">
    <property type="entry name" value="SERINE ACETYLTRANSFERASE"/>
    <property type="match status" value="1"/>
</dbReference>
<dbReference type="Pfam" id="PF00132">
    <property type="entry name" value="Hexapep"/>
    <property type="match status" value="1"/>
</dbReference>
<keyword evidence="9" id="KW-0677">Repeat</keyword>
<dbReference type="Proteomes" id="UP001377830">
    <property type="component" value="Chromosome"/>
</dbReference>
<evidence type="ECO:0000256" key="8">
    <source>
        <dbReference type="ARBA" id="ARBA00022679"/>
    </source>
</evidence>
<keyword evidence="15" id="KW-1185">Reference proteome</keyword>
<evidence type="ECO:0000256" key="7">
    <source>
        <dbReference type="ARBA" id="ARBA00022605"/>
    </source>
</evidence>
<reference evidence="15" key="1">
    <citation type="journal article" date="2024" name="Int. J. Syst. Evol. Microbiol.">
        <title>Pectobacterium araliae sp. nov., a pathogen causing bacterial soft rot of Japanese angelica tree in Japan.</title>
        <authorList>
            <person name="Sawada H."/>
            <person name="Someya N."/>
            <person name="Morohoshi T."/>
            <person name="Ono M."/>
            <person name="Satou M."/>
        </authorList>
    </citation>
    <scope>NUCLEOTIDE SEQUENCE [LARGE SCALE GENOMIC DNA]</scope>
    <source>
        <strain evidence="15">MAFF 302110</strain>
    </source>
</reference>
<name>A0AAN0KK45_9GAMM</name>
<evidence type="ECO:0000256" key="10">
    <source>
        <dbReference type="ARBA" id="ARBA00023192"/>
    </source>
</evidence>
<dbReference type="InterPro" id="IPR018357">
    <property type="entry name" value="Hexapep_transf_CS"/>
</dbReference>
<protein>
    <recommendedName>
        <fullName evidence="5">Serine acetyltransferase</fullName>
        <ecNumber evidence="4">2.3.1.30</ecNumber>
    </recommendedName>
</protein>
<dbReference type="InterPro" id="IPR042122">
    <property type="entry name" value="Ser_AcTrfase_N_sf"/>
</dbReference>
<comment type="similarity">
    <text evidence="3">Belongs to the transferase hexapeptide repeat family.</text>
</comment>
<evidence type="ECO:0000256" key="4">
    <source>
        <dbReference type="ARBA" id="ARBA00013266"/>
    </source>
</evidence>
<dbReference type="InterPro" id="IPR010493">
    <property type="entry name" value="Ser_AcTrfase_N"/>
</dbReference>
<dbReference type="NCBIfam" id="NF008349">
    <property type="entry name" value="PRK11132.1"/>
    <property type="match status" value="1"/>
</dbReference>
<proteinExistence type="inferred from homology"/>
<keyword evidence="6" id="KW-0963">Cytoplasm</keyword>
<dbReference type="GO" id="GO:0006535">
    <property type="term" value="P:cysteine biosynthetic process from serine"/>
    <property type="evidence" value="ECO:0007669"/>
    <property type="project" value="InterPro"/>
</dbReference>
<evidence type="ECO:0000256" key="6">
    <source>
        <dbReference type="ARBA" id="ARBA00022490"/>
    </source>
</evidence>
<keyword evidence="8" id="KW-0808">Transferase</keyword>
<keyword evidence="10" id="KW-0198">Cysteine biosynthesis</keyword>
<dbReference type="EMBL" id="AP028908">
    <property type="protein sequence ID" value="BES83014.1"/>
    <property type="molecule type" value="Genomic_DNA"/>
</dbReference>
<organism evidence="14 15">
    <name type="scientific">Pectobacterium araliae</name>
    <dbReference type="NCBI Taxonomy" id="3073862"/>
    <lineage>
        <taxon>Bacteria</taxon>
        <taxon>Pseudomonadati</taxon>
        <taxon>Pseudomonadota</taxon>
        <taxon>Gammaproteobacteria</taxon>
        <taxon>Enterobacterales</taxon>
        <taxon>Pectobacteriaceae</taxon>
        <taxon>Pectobacterium</taxon>
    </lineage>
</organism>
<dbReference type="InterPro" id="IPR045304">
    <property type="entry name" value="LbH_SAT"/>
</dbReference>
<dbReference type="InterPro" id="IPR053376">
    <property type="entry name" value="Serine_acetyltransferase"/>
</dbReference>
<dbReference type="Pfam" id="PF06426">
    <property type="entry name" value="SATase_N"/>
    <property type="match status" value="1"/>
</dbReference>
<evidence type="ECO:0000256" key="9">
    <source>
        <dbReference type="ARBA" id="ARBA00022737"/>
    </source>
</evidence>
<evidence type="ECO:0000259" key="13">
    <source>
        <dbReference type="SMART" id="SM00971"/>
    </source>
</evidence>
<dbReference type="GO" id="GO:0009001">
    <property type="term" value="F:serine O-acetyltransferase activity"/>
    <property type="evidence" value="ECO:0007669"/>
    <property type="project" value="UniProtKB-EC"/>
</dbReference>
<accession>A0AAN0KK45</accession>
<dbReference type="Gene3D" id="1.10.3130.10">
    <property type="entry name" value="serine acetyltransferase, domain 1"/>
    <property type="match status" value="1"/>
</dbReference>
<evidence type="ECO:0000256" key="1">
    <source>
        <dbReference type="ARBA" id="ARBA00004496"/>
    </source>
</evidence>
<dbReference type="GO" id="GO:0005737">
    <property type="term" value="C:cytoplasm"/>
    <property type="evidence" value="ECO:0007669"/>
    <property type="project" value="UniProtKB-SubCell"/>
</dbReference>
<dbReference type="SMART" id="SM00971">
    <property type="entry name" value="SATase_N"/>
    <property type="match status" value="1"/>
</dbReference>
<dbReference type="EC" id="2.3.1.30" evidence="4"/>
<dbReference type="FunFam" id="1.10.3130.10:FF:000001">
    <property type="entry name" value="Acetyltransferase"/>
    <property type="match status" value="1"/>
</dbReference>
<dbReference type="InterPro" id="IPR001451">
    <property type="entry name" value="Hexapep"/>
</dbReference>
<evidence type="ECO:0000256" key="2">
    <source>
        <dbReference type="ARBA" id="ARBA00004876"/>
    </source>
</evidence>
<dbReference type="FunFam" id="2.160.10.10:FF:000002">
    <property type="entry name" value="Serine acetyltransferase"/>
    <property type="match status" value="1"/>
</dbReference>
<dbReference type="AlphaFoldDB" id="A0AAN0KK45"/>
<dbReference type="SUPFAM" id="SSF51161">
    <property type="entry name" value="Trimeric LpxA-like enzymes"/>
    <property type="match status" value="1"/>
</dbReference>
<dbReference type="NCBIfam" id="NF041874">
    <property type="entry name" value="EPS_EpsC"/>
    <property type="match status" value="1"/>
</dbReference>
<evidence type="ECO:0000256" key="3">
    <source>
        <dbReference type="ARBA" id="ARBA00007274"/>
    </source>
</evidence>
<dbReference type="InterPro" id="IPR005881">
    <property type="entry name" value="Ser_O-AcTrfase"/>
</dbReference>
<dbReference type="PROSITE" id="PS00101">
    <property type="entry name" value="HEXAPEP_TRANSFERASES"/>
    <property type="match status" value="1"/>
</dbReference>
<dbReference type="CDD" id="cd03354">
    <property type="entry name" value="LbH_SAT"/>
    <property type="match status" value="1"/>
</dbReference>
<keyword evidence="11" id="KW-0012">Acyltransferase</keyword>
<evidence type="ECO:0000256" key="11">
    <source>
        <dbReference type="ARBA" id="ARBA00023315"/>
    </source>
</evidence>
<keyword evidence="7" id="KW-0028">Amino-acid biosynthesis</keyword>
<comment type="pathway">
    <text evidence="2">Amino-acid biosynthesis; L-cysteine biosynthesis; L-cysteine from L-serine: step 1/2.</text>
</comment>
<feature type="domain" description="Serine acetyltransferase N-terminal" evidence="13">
    <location>
        <begin position="19"/>
        <end position="123"/>
    </location>
</feature>
<evidence type="ECO:0000256" key="12">
    <source>
        <dbReference type="ARBA" id="ARBA00049486"/>
    </source>
</evidence>
<evidence type="ECO:0000313" key="15">
    <source>
        <dbReference type="Proteomes" id="UP001377830"/>
    </source>
</evidence>
<dbReference type="Gene3D" id="2.160.10.10">
    <property type="entry name" value="Hexapeptide repeat proteins"/>
    <property type="match status" value="1"/>
</dbReference>
<evidence type="ECO:0000256" key="5">
    <source>
        <dbReference type="ARBA" id="ARBA00018522"/>
    </source>
</evidence>
<dbReference type="InterPro" id="IPR011004">
    <property type="entry name" value="Trimer_LpxA-like_sf"/>
</dbReference>
<evidence type="ECO:0000313" key="14">
    <source>
        <dbReference type="EMBL" id="BES83014.1"/>
    </source>
</evidence>
<comment type="catalytic activity">
    <reaction evidence="12">
        <text>L-serine + acetyl-CoA = O-acetyl-L-serine + CoA</text>
        <dbReference type="Rhea" id="RHEA:24560"/>
        <dbReference type="ChEBI" id="CHEBI:33384"/>
        <dbReference type="ChEBI" id="CHEBI:57287"/>
        <dbReference type="ChEBI" id="CHEBI:57288"/>
        <dbReference type="ChEBI" id="CHEBI:58340"/>
        <dbReference type="EC" id="2.3.1.30"/>
    </reaction>
</comment>
<gene>
    <name evidence="14" type="primary">cysE</name>
    <name evidence="14" type="ORF">PEC302110_01110</name>
</gene>
<comment type="subcellular location">
    <subcellularLocation>
        <location evidence="1">Cytoplasm</location>
    </subcellularLocation>
</comment>